<dbReference type="InterPro" id="IPR048325">
    <property type="entry name" value="ZSWIM3_N"/>
</dbReference>
<dbReference type="VEuPathDB" id="FungiDB:SDRG_05979"/>
<evidence type="ECO:0000313" key="3">
    <source>
        <dbReference type="Proteomes" id="UP000030762"/>
    </source>
</evidence>
<name>T0QRI3_SAPDV</name>
<dbReference type="GeneID" id="19946706"/>
<dbReference type="OMA" id="CILPRTE"/>
<protein>
    <recommendedName>
        <fullName evidence="1">ZSWIM3 N-terminal domain-containing protein</fullName>
    </recommendedName>
</protein>
<feature type="domain" description="ZSWIM3 N-terminal" evidence="1">
    <location>
        <begin position="62"/>
        <end position="156"/>
    </location>
</feature>
<evidence type="ECO:0000259" key="1">
    <source>
        <dbReference type="Pfam" id="PF21599"/>
    </source>
</evidence>
<dbReference type="AlphaFoldDB" id="T0QRI3"/>
<evidence type="ECO:0000313" key="2">
    <source>
        <dbReference type="EMBL" id="EQC36530.1"/>
    </source>
</evidence>
<sequence length="548" mass="61748">MATKRPADETEKPPAQKWRKVMIGDVEIKLLEEKPVHEGAIQHLPLPSSDVNVYVQPPPCLVFYSFEEMTSSLATYFESTHQEFSTRNSVSIERINGTRKLKEKFPENDPRFVYSSITYFCKHGRAQKRRNNPALEETGKGRKVKFNYSGCQASLWVSLVQMLVRGRPQWVYYAHKMVNCHNHTLEQESLQDIASVKPFYRHLRAVIEAKEDGATTQEIAKLLELKEPGKKVTAQVVRNLMRSTMYAKEKERSGRTVPSMGQVQAWNPLAQRKVPVVLSLPFHRLFYTMVKYSTELRLDPSRVFFLNQSSISSVLCRQWKNVATDTSTQVQTTLHTTILTVVDAAGTGLPPFCILPRTETERPVMAQRSVSTVNGAMTPSALELWMMYFDSAIHWNVQRPVVLIVDQVARSHALTQICFRLGIILVAWKELYLENESDVILPVRLSVFRPFEVALAAHLSEVLPNLSTSRVMSSDILDIATDVYKQSLANVGTDVAVAAIKTTGLYPPSLPLLSAPQTAPATNKSVLYVEEKRTASITIQSGSTRPRA</sequence>
<keyword evidence="3" id="KW-1185">Reference proteome</keyword>
<proteinExistence type="predicted"/>
<dbReference type="EMBL" id="JH767147">
    <property type="protein sequence ID" value="EQC36530.1"/>
    <property type="molecule type" value="Genomic_DNA"/>
</dbReference>
<gene>
    <name evidence="2" type="ORF">SDRG_05979</name>
</gene>
<dbReference type="RefSeq" id="XP_008609951.1">
    <property type="nucleotide sequence ID" value="XM_008611729.1"/>
</dbReference>
<dbReference type="InParanoid" id="T0QRI3"/>
<dbReference type="Proteomes" id="UP000030762">
    <property type="component" value="Unassembled WGS sequence"/>
</dbReference>
<reference evidence="2 3" key="1">
    <citation type="submission" date="2012-04" db="EMBL/GenBank/DDBJ databases">
        <title>The Genome Sequence of Saprolegnia declina VS20.</title>
        <authorList>
            <consortium name="The Broad Institute Genome Sequencing Platform"/>
            <person name="Russ C."/>
            <person name="Nusbaum C."/>
            <person name="Tyler B."/>
            <person name="van West P."/>
            <person name="Dieguez-Uribeondo J."/>
            <person name="de Bruijn I."/>
            <person name="Tripathy S."/>
            <person name="Jiang R."/>
            <person name="Young S.K."/>
            <person name="Zeng Q."/>
            <person name="Gargeya S."/>
            <person name="Fitzgerald M."/>
            <person name="Haas B."/>
            <person name="Abouelleil A."/>
            <person name="Alvarado L."/>
            <person name="Arachchi H.M."/>
            <person name="Berlin A."/>
            <person name="Chapman S.B."/>
            <person name="Goldberg J."/>
            <person name="Griggs A."/>
            <person name="Gujja S."/>
            <person name="Hansen M."/>
            <person name="Howarth C."/>
            <person name="Imamovic A."/>
            <person name="Larimer J."/>
            <person name="McCowen C."/>
            <person name="Montmayeur A."/>
            <person name="Murphy C."/>
            <person name="Neiman D."/>
            <person name="Pearson M."/>
            <person name="Priest M."/>
            <person name="Roberts A."/>
            <person name="Saif S."/>
            <person name="Shea T."/>
            <person name="Sisk P."/>
            <person name="Sykes S."/>
            <person name="Wortman J."/>
            <person name="Nusbaum C."/>
            <person name="Birren B."/>
        </authorList>
    </citation>
    <scope>NUCLEOTIDE SEQUENCE [LARGE SCALE GENOMIC DNA]</scope>
    <source>
        <strain evidence="2 3">VS20</strain>
    </source>
</reference>
<accession>T0QRI3</accession>
<dbReference type="OrthoDB" id="67858at2759"/>
<dbReference type="Pfam" id="PF21599">
    <property type="entry name" value="ZSWIM3_N"/>
    <property type="match status" value="1"/>
</dbReference>
<organism evidence="2 3">
    <name type="scientific">Saprolegnia diclina (strain VS20)</name>
    <dbReference type="NCBI Taxonomy" id="1156394"/>
    <lineage>
        <taxon>Eukaryota</taxon>
        <taxon>Sar</taxon>
        <taxon>Stramenopiles</taxon>
        <taxon>Oomycota</taxon>
        <taxon>Saprolegniomycetes</taxon>
        <taxon>Saprolegniales</taxon>
        <taxon>Saprolegniaceae</taxon>
        <taxon>Saprolegnia</taxon>
    </lineage>
</organism>